<proteinExistence type="predicted"/>
<dbReference type="InterPro" id="IPR036388">
    <property type="entry name" value="WH-like_DNA-bd_sf"/>
</dbReference>
<dbReference type="SUPFAM" id="SSF52172">
    <property type="entry name" value="CheY-like"/>
    <property type="match status" value="1"/>
</dbReference>
<feature type="domain" description="ANTAR" evidence="1">
    <location>
        <begin position="116"/>
        <end position="177"/>
    </location>
</feature>
<dbReference type="InterPro" id="IPR011006">
    <property type="entry name" value="CheY-like_superfamily"/>
</dbReference>
<name>A0A4Q7PIX9_9FIRM</name>
<dbReference type="SMART" id="SM01012">
    <property type="entry name" value="ANTAR"/>
    <property type="match status" value="1"/>
</dbReference>
<dbReference type="PROSITE" id="PS50921">
    <property type="entry name" value="ANTAR"/>
    <property type="match status" value="1"/>
</dbReference>
<dbReference type="InterPro" id="IPR005561">
    <property type="entry name" value="ANTAR"/>
</dbReference>
<dbReference type="Proteomes" id="UP000292927">
    <property type="component" value="Unassembled WGS sequence"/>
</dbReference>
<dbReference type="Pfam" id="PF03861">
    <property type="entry name" value="ANTAR"/>
    <property type="match status" value="1"/>
</dbReference>
<dbReference type="OrthoDB" id="9808843at2"/>
<dbReference type="RefSeq" id="WP_130435166.1">
    <property type="nucleotide sequence ID" value="NZ_SGXF01000003.1"/>
</dbReference>
<evidence type="ECO:0000259" key="1">
    <source>
        <dbReference type="PROSITE" id="PS50921"/>
    </source>
</evidence>
<dbReference type="EMBL" id="SGXF01000003">
    <property type="protein sequence ID" value="RZT00557.1"/>
    <property type="molecule type" value="Genomic_DNA"/>
</dbReference>
<accession>A0A4Q7PIX9</accession>
<dbReference type="GO" id="GO:0003723">
    <property type="term" value="F:RNA binding"/>
    <property type="evidence" value="ECO:0007669"/>
    <property type="project" value="InterPro"/>
</dbReference>
<protein>
    <submittedName>
        <fullName evidence="2">Response regulator receiver and ANTAR domain protein</fullName>
    </submittedName>
</protein>
<organism evidence="2 3">
    <name type="scientific">Cuneatibacter caecimuris</name>
    <dbReference type="NCBI Taxonomy" id="1796618"/>
    <lineage>
        <taxon>Bacteria</taxon>
        <taxon>Bacillati</taxon>
        <taxon>Bacillota</taxon>
        <taxon>Clostridia</taxon>
        <taxon>Lachnospirales</taxon>
        <taxon>Lachnospiraceae</taxon>
        <taxon>Cuneatibacter</taxon>
    </lineage>
</organism>
<gene>
    <name evidence="2" type="ORF">EV209_1879</name>
</gene>
<sequence length="182" mass="20589">MGGSIIIALGNAEFAHSVEKVLIRYGFTVSAVCTTAAGALLEISQTDSGLVITEDFMPDMHCSEFAEYLPKYFEMLLLEKAGHVGELENGRMVLQRPVKVADLVNTVSMMLTQLERQKKRDKKKPAPRSWKEKNYIDNAKMLLMERHQMSEEEAFRYIQKSSMDSGTNMAETAQMILMLMIE</sequence>
<evidence type="ECO:0000313" key="3">
    <source>
        <dbReference type="Proteomes" id="UP000292927"/>
    </source>
</evidence>
<keyword evidence="3" id="KW-1185">Reference proteome</keyword>
<dbReference type="Gene3D" id="1.10.10.10">
    <property type="entry name" value="Winged helix-like DNA-binding domain superfamily/Winged helix DNA-binding domain"/>
    <property type="match status" value="1"/>
</dbReference>
<comment type="caution">
    <text evidence="2">The sequence shown here is derived from an EMBL/GenBank/DDBJ whole genome shotgun (WGS) entry which is preliminary data.</text>
</comment>
<dbReference type="AlphaFoldDB" id="A0A4Q7PIX9"/>
<evidence type="ECO:0000313" key="2">
    <source>
        <dbReference type="EMBL" id="RZT00557.1"/>
    </source>
</evidence>
<reference evidence="2 3" key="1">
    <citation type="submission" date="2019-02" db="EMBL/GenBank/DDBJ databases">
        <title>Genomic Encyclopedia of Type Strains, Phase IV (KMG-IV): sequencing the most valuable type-strain genomes for metagenomic binning, comparative biology and taxonomic classification.</title>
        <authorList>
            <person name="Goeker M."/>
        </authorList>
    </citation>
    <scope>NUCLEOTIDE SEQUENCE [LARGE SCALE GENOMIC DNA]</scope>
    <source>
        <strain evidence="2 3">DSM 29486</strain>
    </source>
</reference>